<evidence type="ECO:0000256" key="2">
    <source>
        <dbReference type="ARBA" id="ARBA00022525"/>
    </source>
</evidence>
<dbReference type="InterPro" id="IPR001073">
    <property type="entry name" value="C1q_dom"/>
</dbReference>
<evidence type="ECO:0000313" key="9">
    <source>
        <dbReference type="EMBL" id="KAG2463264.1"/>
    </source>
</evidence>
<feature type="compositionally biased region" description="Low complexity" evidence="6">
    <location>
        <begin position="235"/>
        <end position="254"/>
    </location>
</feature>
<dbReference type="FunFam" id="2.60.120.40:FF:000001">
    <property type="entry name" value="Complement C1q B chain"/>
    <property type="match status" value="1"/>
</dbReference>
<keyword evidence="5" id="KW-0176">Collagen</keyword>
<dbReference type="SUPFAM" id="SSF49842">
    <property type="entry name" value="TNF-like"/>
    <property type="match status" value="1"/>
</dbReference>
<feature type="non-terminal residue" evidence="9">
    <location>
        <position position="457"/>
    </location>
</feature>
<dbReference type="PANTHER" id="PTHR15427">
    <property type="entry name" value="EMILIN ELASTIN MICROFIBRIL INTERFACE-LOCATED PROTEIN ELASTIN MICROFIBRIL INTERFACER"/>
    <property type="match status" value="1"/>
</dbReference>
<comment type="subcellular location">
    <subcellularLocation>
        <location evidence="1">Secreted</location>
        <location evidence="1">Extracellular space</location>
        <location evidence="1">Extracellular matrix</location>
    </subcellularLocation>
</comment>
<evidence type="ECO:0000313" key="10">
    <source>
        <dbReference type="Proteomes" id="UP000886611"/>
    </source>
</evidence>
<dbReference type="InterPro" id="IPR008983">
    <property type="entry name" value="Tumour_necrosis_fac-like_dom"/>
</dbReference>
<feature type="compositionally biased region" description="Basic and acidic residues" evidence="6">
    <location>
        <begin position="256"/>
        <end position="265"/>
    </location>
</feature>
<feature type="region of interest" description="Disordered" evidence="6">
    <location>
        <begin position="94"/>
        <end position="273"/>
    </location>
</feature>
<dbReference type="GO" id="GO:0005581">
    <property type="term" value="C:collagen trimer"/>
    <property type="evidence" value="ECO:0007669"/>
    <property type="project" value="UniProtKB-KW"/>
</dbReference>
<sequence length="457" mass="47976">MLISGFILTCLTLPLTFYGITASTIRPSTTTSSAAPPNVLQGNQTFESSRSFPLDGIGHGDAYCSYLMSMPEPLPIETVPWFCLCKTCKGIEGAKGDRGDPGPPGEKGDEGPKGDKGQPGFQGSKGSTGLKGEKGMSGINGIPGIRGPPGQPGQCPAVCEGEKGRPGNPGSPGPSGERGEPGLPGIEGITGQKGENGEKGSTGEQGSPGLKGDQGQMGVCECKDGEKGNEGKMGPQGPQGEQGVQGVAGPQGLPGDRGEKGDQGVRGEPGPCTPSIQSAFSVALKNIYPKPNLPVPFTTVLYNVMEHYNPNNGIYTAPVNGTYIFTYHVTAFLRVLKVGLFVNFQGIVKSTEENNMGQTSQMVVQHLQAGDQVWIQVKDTANNGMFQNTESSSTFSGFLLFPDSCDSSESRSFPQTPPREYYAWEGSGDDNEVPEATDPSDRVHSTTTTNINETPQF</sequence>
<evidence type="ECO:0000256" key="7">
    <source>
        <dbReference type="SAM" id="SignalP"/>
    </source>
</evidence>
<feature type="domain" description="C1q" evidence="8">
    <location>
        <begin position="273"/>
        <end position="406"/>
    </location>
</feature>
<dbReference type="Proteomes" id="UP000886611">
    <property type="component" value="Unassembled WGS sequence"/>
</dbReference>
<evidence type="ECO:0000256" key="3">
    <source>
        <dbReference type="ARBA" id="ARBA00022530"/>
    </source>
</evidence>
<organism evidence="9 10">
    <name type="scientific">Polypterus senegalus</name>
    <name type="common">Senegal bichir</name>
    <dbReference type="NCBI Taxonomy" id="55291"/>
    <lineage>
        <taxon>Eukaryota</taxon>
        <taxon>Metazoa</taxon>
        <taxon>Chordata</taxon>
        <taxon>Craniata</taxon>
        <taxon>Vertebrata</taxon>
        <taxon>Euteleostomi</taxon>
        <taxon>Actinopterygii</taxon>
        <taxon>Polypteriformes</taxon>
        <taxon>Polypteridae</taxon>
        <taxon>Polypterus</taxon>
    </lineage>
</organism>
<feature type="signal peptide" evidence="7">
    <location>
        <begin position="1"/>
        <end position="22"/>
    </location>
</feature>
<evidence type="ECO:0000256" key="5">
    <source>
        <dbReference type="ARBA" id="ARBA00023119"/>
    </source>
</evidence>
<dbReference type="PRINTS" id="PR00007">
    <property type="entry name" value="COMPLEMNTC1Q"/>
</dbReference>
<evidence type="ECO:0000259" key="8">
    <source>
        <dbReference type="PROSITE" id="PS50871"/>
    </source>
</evidence>
<keyword evidence="4 7" id="KW-0732">Signal</keyword>
<keyword evidence="3" id="KW-0272">Extracellular matrix</keyword>
<protein>
    <submittedName>
        <fullName evidence="9">OTOL1 protein</fullName>
    </submittedName>
</protein>
<reference evidence="9 10" key="1">
    <citation type="journal article" date="2021" name="Cell">
        <title>Tracing the genetic footprints of vertebrate landing in non-teleost ray-finned fishes.</title>
        <authorList>
            <person name="Bi X."/>
            <person name="Wang K."/>
            <person name="Yang L."/>
            <person name="Pan H."/>
            <person name="Jiang H."/>
            <person name="Wei Q."/>
            <person name="Fang M."/>
            <person name="Yu H."/>
            <person name="Zhu C."/>
            <person name="Cai Y."/>
            <person name="He Y."/>
            <person name="Gan X."/>
            <person name="Zeng H."/>
            <person name="Yu D."/>
            <person name="Zhu Y."/>
            <person name="Jiang H."/>
            <person name="Qiu Q."/>
            <person name="Yang H."/>
            <person name="Zhang Y.E."/>
            <person name="Wang W."/>
            <person name="Zhu M."/>
            <person name="He S."/>
            <person name="Zhang G."/>
        </authorList>
    </citation>
    <scope>NUCLEOTIDE SEQUENCE [LARGE SCALE GENOMIC DNA]</scope>
    <source>
        <strain evidence="9">Bchr_013</strain>
    </source>
</reference>
<keyword evidence="2" id="KW-0964">Secreted</keyword>
<name>A0A8X7X8S8_POLSE</name>
<feature type="chain" id="PRO_5036503573" evidence="7">
    <location>
        <begin position="23"/>
        <end position="457"/>
    </location>
</feature>
<dbReference type="Gene3D" id="2.60.120.40">
    <property type="match status" value="1"/>
</dbReference>
<feature type="compositionally biased region" description="Basic and acidic residues" evidence="6">
    <location>
        <begin position="221"/>
        <end position="230"/>
    </location>
</feature>
<evidence type="ECO:0000256" key="6">
    <source>
        <dbReference type="SAM" id="MobiDB-lite"/>
    </source>
</evidence>
<gene>
    <name evidence="9" type="primary">Otol1</name>
    <name evidence="9" type="ORF">GTO96_0001029</name>
</gene>
<dbReference type="InterPro" id="IPR050392">
    <property type="entry name" value="Collagen/C1q_domain"/>
</dbReference>
<dbReference type="EMBL" id="JAATIS010004040">
    <property type="protein sequence ID" value="KAG2463264.1"/>
    <property type="molecule type" value="Genomic_DNA"/>
</dbReference>
<keyword evidence="10" id="KW-1185">Reference proteome</keyword>
<proteinExistence type="predicted"/>
<feature type="compositionally biased region" description="Polar residues" evidence="6">
    <location>
        <begin position="445"/>
        <end position="457"/>
    </location>
</feature>
<feature type="region of interest" description="Disordered" evidence="6">
    <location>
        <begin position="408"/>
        <end position="457"/>
    </location>
</feature>
<dbReference type="PANTHER" id="PTHR15427:SF54">
    <property type="entry name" value="C1Q DOMAIN-CONTAINING PROTEIN"/>
    <property type="match status" value="1"/>
</dbReference>
<dbReference type="Pfam" id="PF01391">
    <property type="entry name" value="Collagen"/>
    <property type="match status" value="3"/>
</dbReference>
<dbReference type="PROSITE" id="PS50871">
    <property type="entry name" value="C1Q"/>
    <property type="match status" value="1"/>
</dbReference>
<evidence type="ECO:0000256" key="4">
    <source>
        <dbReference type="ARBA" id="ARBA00022729"/>
    </source>
</evidence>
<dbReference type="AlphaFoldDB" id="A0A8X7X8S8"/>
<feature type="compositionally biased region" description="Basic and acidic residues" evidence="6">
    <location>
        <begin position="94"/>
        <end position="116"/>
    </location>
</feature>
<dbReference type="Pfam" id="PF00386">
    <property type="entry name" value="C1q"/>
    <property type="match status" value="1"/>
</dbReference>
<accession>A0A8X7X8S8</accession>
<comment type="caution">
    <text evidence="9">The sequence shown here is derived from an EMBL/GenBank/DDBJ whole genome shotgun (WGS) entry which is preliminary data.</text>
</comment>
<evidence type="ECO:0000256" key="1">
    <source>
        <dbReference type="ARBA" id="ARBA00004498"/>
    </source>
</evidence>
<dbReference type="InterPro" id="IPR008160">
    <property type="entry name" value="Collagen"/>
</dbReference>
<dbReference type="SMART" id="SM00110">
    <property type="entry name" value="C1Q"/>
    <property type="match status" value="1"/>
</dbReference>
<feature type="non-terminal residue" evidence="9">
    <location>
        <position position="1"/>
    </location>
</feature>